<proteinExistence type="predicted"/>
<gene>
    <name evidence="1" type="ORF">BEU03_01060</name>
</gene>
<protein>
    <recommendedName>
        <fullName evidence="3">SGNH hydrolase-type esterase domain-containing protein</fullName>
    </recommendedName>
</protein>
<accession>A0A1J5T8Q6</accession>
<dbReference type="Proteomes" id="UP000183403">
    <property type="component" value="Unassembled WGS sequence"/>
</dbReference>
<sequence length="259" mass="30300">MDDIFLEHTTFWQLMSLYNSEIQFSETSLSLEYGDKLRDLDIVLNNGIANSSFKLTSSELRWILNYKNNILILDSKVQRTTNDLIKDFFKIKMMNIDKLVVHIGINDAIPRIINLEKRNFISSLPPIIKSNLILLLHLFRPALLKYNYDRRLDSTWVNLDNFRENLISLREKCSSEDIDLFLINIAPPNDYLLSRSIGAAENIEDYNRLIKTIFTGNQIIDIHSHFKENVDEYILHDGHHLTKKGSKFLSKEIFNTINH</sequence>
<name>A0A1J5T8Q6_9ARCH</name>
<dbReference type="AlphaFoldDB" id="A0A1J5T8Q6"/>
<evidence type="ECO:0000313" key="2">
    <source>
        <dbReference type="Proteomes" id="UP000183403"/>
    </source>
</evidence>
<evidence type="ECO:0000313" key="1">
    <source>
        <dbReference type="EMBL" id="OIR10204.1"/>
    </source>
</evidence>
<dbReference type="EMBL" id="MIYV01000023">
    <property type="protein sequence ID" value="OIR10204.1"/>
    <property type="molecule type" value="Genomic_DNA"/>
</dbReference>
<organism evidence="1 2">
    <name type="scientific">Marine Group III euryarchaeote CG-Epi6</name>
    <dbReference type="NCBI Taxonomy" id="1889000"/>
    <lineage>
        <taxon>Archaea</taxon>
        <taxon>Methanobacteriati</taxon>
        <taxon>Thermoplasmatota</taxon>
        <taxon>Thermoplasmata</taxon>
        <taxon>Candidatus Thermoprofundales</taxon>
    </lineage>
</organism>
<evidence type="ECO:0008006" key="3">
    <source>
        <dbReference type="Google" id="ProtNLM"/>
    </source>
</evidence>
<dbReference type="SUPFAM" id="SSF52266">
    <property type="entry name" value="SGNH hydrolase"/>
    <property type="match status" value="1"/>
</dbReference>
<dbReference type="Gene3D" id="3.40.50.1110">
    <property type="entry name" value="SGNH hydrolase"/>
    <property type="match status" value="1"/>
</dbReference>
<dbReference type="InterPro" id="IPR036514">
    <property type="entry name" value="SGNH_hydro_sf"/>
</dbReference>
<reference evidence="1 2" key="1">
    <citation type="submission" date="2016-08" db="EMBL/GenBank/DDBJ databases">
        <title>New Insights into Marine Group III Euryarchaeota, from dark to light.</title>
        <authorList>
            <person name="Haro-Moreno J.M."/>
            <person name="Rodriguez-Valera F."/>
            <person name="Lopez-Garcia P."/>
            <person name="Moreira D."/>
            <person name="Martin-Cuadrado A.B."/>
        </authorList>
    </citation>
    <scope>NUCLEOTIDE SEQUENCE [LARGE SCALE GENOMIC DNA]</scope>
    <source>
        <strain evidence="1">CG-Epi6</strain>
    </source>
</reference>
<comment type="caution">
    <text evidence="1">The sequence shown here is derived from an EMBL/GenBank/DDBJ whole genome shotgun (WGS) entry which is preliminary data.</text>
</comment>